<sequence length="50" mass="5407">MLKITNNIQDIDHCRCNVTVRNNLSAISSICRISAIKVEGVGAKNSECSS</sequence>
<accession>A0AAD9J7U4</accession>
<dbReference type="Proteomes" id="UP001208570">
    <property type="component" value="Unassembled WGS sequence"/>
</dbReference>
<evidence type="ECO:0000313" key="2">
    <source>
        <dbReference type="Proteomes" id="UP001208570"/>
    </source>
</evidence>
<reference evidence="1" key="1">
    <citation type="journal article" date="2023" name="Mol. Biol. Evol.">
        <title>Third-Generation Sequencing Reveals the Adaptive Role of the Epigenome in Three Deep-Sea Polychaetes.</title>
        <authorList>
            <person name="Perez M."/>
            <person name="Aroh O."/>
            <person name="Sun Y."/>
            <person name="Lan Y."/>
            <person name="Juniper S.K."/>
            <person name="Young C.R."/>
            <person name="Angers B."/>
            <person name="Qian P.Y."/>
        </authorList>
    </citation>
    <scope>NUCLEOTIDE SEQUENCE</scope>
    <source>
        <strain evidence="1">P08H-3</strain>
    </source>
</reference>
<proteinExistence type="predicted"/>
<dbReference type="AlphaFoldDB" id="A0AAD9J7U4"/>
<keyword evidence="2" id="KW-1185">Reference proteome</keyword>
<gene>
    <name evidence="1" type="ORF">LSH36_518g02004</name>
</gene>
<dbReference type="EMBL" id="JAODUP010000518">
    <property type="protein sequence ID" value="KAK2148068.1"/>
    <property type="molecule type" value="Genomic_DNA"/>
</dbReference>
<name>A0AAD9J7U4_9ANNE</name>
<organism evidence="1 2">
    <name type="scientific">Paralvinella palmiformis</name>
    <dbReference type="NCBI Taxonomy" id="53620"/>
    <lineage>
        <taxon>Eukaryota</taxon>
        <taxon>Metazoa</taxon>
        <taxon>Spiralia</taxon>
        <taxon>Lophotrochozoa</taxon>
        <taxon>Annelida</taxon>
        <taxon>Polychaeta</taxon>
        <taxon>Sedentaria</taxon>
        <taxon>Canalipalpata</taxon>
        <taxon>Terebellida</taxon>
        <taxon>Terebelliformia</taxon>
        <taxon>Alvinellidae</taxon>
        <taxon>Paralvinella</taxon>
    </lineage>
</organism>
<evidence type="ECO:0000313" key="1">
    <source>
        <dbReference type="EMBL" id="KAK2148068.1"/>
    </source>
</evidence>
<comment type="caution">
    <text evidence="1">The sequence shown here is derived from an EMBL/GenBank/DDBJ whole genome shotgun (WGS) entry which is preliminary data.</text>
</comment>
<protein>
    <submittedName>
        <fullName evidence="1">Uncharacterized protein</fullName>
    </submittedName>
</protein>